<evidence type="ECO:0000256" key="1">
    <source>
        <dbReference type="SAM" id="MobiDB-lite"/>
    </source>
</evidence>
<sequence>MECCHVAISGYKHSFDVRLSSTSQEAVEGNQLQMHQKNQTPAITEFDQIYGLSANASESEFFFAGVQVNLKQQILHILKFMGGHLPVRYLGAPLISVDHITGLIRKQVKTRIEIKGPYHRRPGINTKICIRWDISEPKAHAIHLRQQKTEKSLRQKLCFLHAEPPPPPQPDRRSRTKKESSRLPMAASSSSASSYSSSSSDSDCTPISSHRRRRHRSRKDRESLKIRKKSHSHTKRRRRRHSYSSSSASDYSSMPSMTESPLKSSAGCHGPLSIGKPKFEPCSRFSRKTRLQVLFLAFNL</sequence>
<feature type="region of interest" description="Disordered" evidence="1">
    <location>
        <begin position="160"/>
        <end position="269"/>
    </location>
</feature>
<keyword evidence="3" id="KW-1185">Reference proteome</keyword>
<evidence type="ECO:0000313" key="3">
    <source>
        <dbReference type="Proteomes" id="UP001459277"/>
    </source>
</evidence>
<organism evidence="2 3">
    <name type="scientific">Lithocarpus litseifolius</name>
    <dbReference type="NCBI Taxonomy" id="425828"/>
    <lineage>
        <taxon>Eukaryota</taxon>
        <taxon>Viridiplantae</taxon>
        <taxon>Streptophyta</taxon>
        <taxon>Embryophyta</taxon>
        <taxon>Tracheophyta</taxon>
        <taxon>Spermatophyta</taxon>
        <taxon>Magnoliopsida</taxon>
        <taxon>eudicotyledons</taxon>
        <taxon>Gunneridae</taxon>
        <taxon>Pentapetalae</taxon>
        <taxon>rosids</taxon>
        <taxon>fabids</taxon>
        <taxon>Fagales</taxon>
        <taxon>Fagaceae</taxon>
        <taxon>Lithocarpus</taxon>
    </lineage>
</organism>
<protein>
    <submittedName>
        <fullName evidence="2">Uncharacterized protein</fullName>
    </submittedName>
</protein>
<feature type="compositionally biased region" description="Basic residues" evidence="1">
    <location>
        <begin position="209"/>
        <end position="218"/>
    </location>
</feature>
<feature type="compositionally biased region" description="Low complexity" evidence="1">
    <location>
        <begin position="243"/>
        <end position="253"/>
    </location>
</feature>
<dbReference type="EMBL" id="JAZDWU010000007">
    <property type="protein sequence ID" value="KAK9995470.1"/>
    <property type="molecule type" value="Genomic_DNA"/>
</dbReference>
<feature type="compositionally biased region" description="Polar residues" evidence="1">
    <location>
        <begin position="254"/>
        <end position="263"/>
    </location>
</feature>
<dbReference type="Proteomes" id="UP001459277">
    <property type="component" value="Unassembled WGS sequence"/>
</dbReference>
<reference evidence="2 3" key="1">
    <citation type="submission" date="2024-01" db="EMBL/GenBank/DDBJ databases">
        <title>A telomere-to-telomere, gap-free genome of sweet tea (Lithocarpus litseifolius).</title>
        <authorList>
            <person name="Zhou J."/>
        </authorList>
    </citation>
    <scope>NUCLEOTIDE SEQUENCE [LARGE SCALE GENOMIC DNA]</scope>
    <source>
        <strain evidence="2">Zhou-2022a</strain>
        <tissue evidence="2">Leaf</tissue>
    </source>
</reference>
<feature type="compositionally biased region" description="Basic residues" evidence="1">
    <location>
        <begin position="226"/>
        <end position="242"/>
    </location>
</feature>
<name>A0AAW2CEM9_9ROSI</name>
<evidence type="ECO:0000313" key="2">
    <source>
        <dbReference type="EMBL" id="KAK9995470.1"/>
    </source>
</evidence>
<gene>
    <name evidence="2" type="ORF">SO802_020156</name>
</gene>
<feature type="compositionally biased region" description="Basic and acidic residues" evidence="1">
    <location>
        <begin position="170"/>
        <end position="181"/>
    </location>
</feature>
<dbReference type="AlphaFoldDB" id="A0AAW2CEM9"/>
<comment type="caution">
    <text evidence="2">The sequence shown here is derived from an EMBL/GenBank/DDBJ whole genome shotgun (WGS) entry which is preliminary data.</text>
</comment>
<proteinExistence type="predicted"/>
<feature type="compositionally biased region" description="Low complexity" evidence="1">
    <location>
        <begin position="182"/>
        <end position="208"/>
    </location>
</feature>
<accession>A0AAW2CEM9</accession>